<gene>
    <name evidence="2" type="ORF">ACFFLM_14435</name>
</gene>
<evidence type="ECO:0000313" key="2">
    <source>
        <dbReference type="EMBL" id="MFB9993167.1"/>
    </source>
</evidence>
<dbReference type="RefSeq" id="WP_380011458.1">
    <property type="nucleotide sequence ID" value="NZ_JBHLYR010000045.1"/>
</dbReference>
<sequence>MTDPQRVTAHFGEDLGGASLPGSITAMEGRGGFLRVALTPPESGPQPSTGSECELEMHDGGRFRFVVTELLPESAEYRMKLLGKS</sequence>
<evidence type="ECO:0000313" key="3">
    <source>
        <dbReference type="Proteomes" id="UP001589733"/>
    </source>
</evidence>
<protein>
    <submittedName>
        <fullName evidence="2">Uncharacterized protein</fullName>
    </submittedName>
</protein>
<dbReference type="EMBL" id="JBHLYR010000045">
    <property type="protein sequence ID" value="MFB9993167.1"/>
    <property type="molecule type" value="Genomic_DNA"/>
</dbReference>
<organism evidence="2 3">
    <name type="scientific">Deinococcus oregonensis</name>
    <dbReference type="NCBI Taxonomy" id="1805970"/>
    <lineage>
        <taxon>Bacteria</taxon>
        <taxon>Thermotogati</taxon>
        <taxon>Deinococcota</taxon>
        <taxon>Deinococci</taxon>
        <taxon>Deinococcales</taxon>
        <taxon>Deinococcaceae</taxon>
        <taxon>Deinococcus</taxon>
    </lineage>
</organism>
<keyword evidence="3" id="KW-1185">Reference proteome</keyword>
<comment type="caution">
    <text evidence="2">The sequence shown here is derived from an EMBL/GenBank/DDBJ whole genome shotgun (WGS) entry which is preliminary data.</text>
</comment>
<accession>A0ABV6B095</accession>
<proteinExistence type="predicted"/>
<dbReference type="Proteomes" id="UP001589733">
    <property type="component" value="Unassembled WGS sequence"/>
</dbReference>
<reference evidence="2 3" key="1">
    <citation type="submission" date="2024-09" db="EMBL/GenBank/DDBJ databases">
        <authorList>
            <person name="Sun Q."/>
            <person name="Mori K."/>
        </authorList>
    </citation>
    <scope>NUCLEOTIDE SEQUENCE [LARGE SCALE GENOMIC DNA]</scope>
    <source>
        <strain evidence="2 3">JCM 13503</strain>
    </source>
</reference>
<evidence type="ECO:0000256" key="1">
    <source>
        <dbReference type="SAM" id="MobiDB-lite"/>
    </source>
</evidence>
<name>A0ABV6B095_9DEIO</name>
<feature type="region of interest" description="Disordered" evidence="1">
    <location>
        <begin position="1"/>
        <end position="23"/>
    </location>
</feature>